<feature type="transmembrane region" description="Helical" evidence="10">
    <location>
        <begin position="782"/>
        <end position="799"/>
    </location>
</feature>
<feature type="compositionally biased region" description="Low complexity" evidence="9">
    <location>
        <begin position="91"/>
        <end position="110"/>
    </location>
</feature>
<dbReference type="GO" id="GO:0035673">
    <property type="term" value="F:oligopeptide transmembrane transporter activity"/>
    <property type="evidence" value="ECO:0007669"/>
    <property type="project" value="InterPro"/>
</dbReference>
<dbReference type="NCBIfam" id="TIGR00728">
    <property type="entry name" value="OPT_sfam"/>
    <property type="match status" value="1"/>
</dbReference>
<feature type="compositionally biased region" description="Polar residues" evidence="9">
    <location>
        <begin position="68"/>
        <end position="77"/>
    </location>
</feature>
<feature type="transmembrane region" description="Helical" evidence="10">
    <location>
        <begin position="602"/>
        <end position="622"/>
    </location>
</feature>
<evidence type="ECO:0000256" key="8">
    <source>
        <dbReference type="ARBA" id="ARBA00023136"/>
    </source>
</evidence>
<feature type="transmembrane region" description="Helical" evidence="10">
    <location>
        <begin position="710"/>
        <end position="733"/>
    </location>
</feature>
<feature type="transmembrane region" description="Helical" evidence="10">
    <location>
        <begin position="370"/>
        <end position="390"/>
    </location>
</feature>
<dbReference type="GO" id="GO:0016020">
    <property type="term" value="C:membrane"/>
    <property type="evidence" value="ECO:0007669"/>
    <property type="project" value="UniProtKB-SubCell"/>
</dbReference>
<keyword evidence="5" id="KW-0571">Peptide transport</keyword>
<dbReference type="OrthoDB" id="9986677at2759"/>
<dbReference type="Pfam" id="PF03169">
    <property type="entry name" value="OPT"/>
    <property type="match status" value="1"/>
</dbReference>
<keyword evidence="12" id="KW-1185">Reference proteome</keyword>
<accession>A0A0C2XZ73</accession>
<keyword evidence="7 10" id="KW-1133">Transmembrane helix</keyword>
<evidence type="ECO:0000313" key="11">
    <source>
        <dbReference type="EMBL" id="KIM34147.1"/>
    </source>
</evidence>
<evidence type="ECO:0000256" key="5">
    <source>
        <dbReference type="ARBA" id="ARBA00022856"/>
    </source>
</evidence>
<evidence type="ECO:0000256" key="3">
    <source>
        <dbReference type="ARBA" id="ARBA00022448"/>
    </source>
</evidence>
<sequence>MDTAEATALAHAHLNDPNYSVEDVIKRSSSERLRNASPALSNHPSASIRRRANAAPPAPLSPNPVASTTSIPQSTATGTFPLISSIQQFHQFPPQQSHHASSQSHPNPQSYASSIPSGSRSHLGSQDTPTIPRIQIHPSQGHDPDEYDLESIAPSTSTRKISRDSYGYEKKGAIRDFDDMEMDTRSDIDFEDDIEDDSPYPEVRAAVANTDDVSMPTNTFRMWLLGMLFTVLIAGLNQFFSMRYPSVQITALVAQLLALPAGKVCERIFTTRHFTVTLPRLVPRGGAWTHQYRFTLNPGPFNVKEHCLITVMANVVAGGAYATDIIAAQRIFYDQQWSAAYQLTLVISTQMIGFSLAGVCRRFLVWPSSMIWPATLVNTALFNTLHSTYGRSEQGHMSRERFFFLAFLGSFLWYFIPGYLFTALSMFNWVCWIWPNSGVVNNLFGYNHGLGMGFITFDWSVVAYTGSPLVTPWWAEANVLASLILVYWIIAPILYYKNVFFSMYMPIAAPWSFDNTGHIYNSTRVIIDGEFNAEAFRSYSPIYISTVFALSYGLSFASLTAITVHTILWYRHDIARQFRSSLRDETDIHARLMQAYPEVPQWWYAAMGTVAFVLGIITITVWDTKLPVWAYLISLLVAGVYLVPIGMLQAITNQQVGLNVITELIVGYFLPGKPVAMMIFKTFGYITMAQALAFVGDLKLGHYMKVPPRLMFLAQTISTFVACFVVVGVQAWMFGNIPGLCEQHHPDYFTCPQARVFGTASLIWGGIGPQRLFSPGHLYNPLLYFFLIGAILPIPFYYCSRKWPQSWFKYVNLPVFMNGTSLMPPATGINFSSWAMTGFVFQYWIRRRHFKWWSRYNYILSAALDSGVAVGAIVIFFCLQYPNNGGFDLVWWGNTVSYNTLDYTATASMPPDSPNGVFGLRSWN</sequence>
<gene>
    <name evidence="11" type="ORF">M408DRAFT_325643</name>
</gene>
<evidence type="ECO:0000256" key="10">
    <source>
        <dbReference type="SAM" id="Phobius"/>
    </source>
</evidence>
<keyword evidence="6" id="KW-0653">Protein transport</keyword>
<feature type="transmembrane region" description="Helical" evidence="10">
    <location>
        <begin position="220"/>
        <end position="240"/>
    </location>
</feature>
<organism evidence="11 12">
    <name type="scientific">Serendipita vermifera MAFF 305830</name>
    <dbReference type="NCBI Taxonomy" id="933852"/>
    <lineage>
        <taxon>Eukaryota</taxon>
        <taxon>Fungi</taxon>
        <taxon>Dikarya</taxon>
        <taxon>Basidiomycota</taxon>
        <taxon>Agaricomycotina</taxon>
        <taxon>Agaricomycetes</taxon>
        <taxon>Sebacinales</taxon>
        <taxon>Serendipitaceae</taxon>
        <taxon>Serendipita</taxon>
    </lineage>
</organism>
<dbReference type="InterPro" id="IPR004813">
    <property type="entry name" value="OPT"/>
</dbReference>
<reference evidence="12" key="2">
    <citation type="submission" date="2015-01" db="EMBL/GenBank/DDBJ databases">
        <title>Evolutionary Origins and Diversification of the Mycorrhizal Mutualists.</title>
        <authorList>
            <consortium name="DOE Joint Genome Institute"/>
            <consortium name="Mycorrhizal Genomics Consortium"/>
            <person name="Kohler A."/>
            <person name="Kuo A."/>
            <person name="Nagy L.G."/>
            <person name="Floudas D."/>
            <person name="Copeland A."/>
            <person name="Barry K.W."/>
            <person name="Cichocki N."/>
            <person name="Veneault-Fourrey C."/>
            <person name="LaButti K."/>
            <person name="Lindquist E.A."/>
            <person name="Lipzen A."/>
            <person name="Lundell T."/>
            <person name="Morin E."/>
            <person name="Murat C."/>
            <person name="Riley R."/>
            <person name="Ohm R."/>
            <person name="Sun H."/>
            <person name="Tunlid A."/>
            <person name="Henrissat B."/>
            <person name="Grigoriev I.V."/>
            <person name="Hibbett D.S."/>
            <person name="Martin F."/>
        </authorList>
    </citation>
    <scope>NUCLEOTIDE SEQUENCE [LARGE SCALE GENOMIC DNA]</scope>
    <source>
        <strain evidence="12">MAFF 305830</strain>
    </source>
</reference>
<name>A0A0C2XZ73_SERVB</name>
<feature type="transmembrane region" description="Helical" evidence="10">
    <location>
        <begin position="856"/>
        <end position="882"/>
    </location>
</feature>
<feature type="transmembrane region" description="Helical" evidence="10">
    <location>
        <begin position="628"/>
        <end position="648"/>
    </location>
</feature>
<feature type="transmembrane region" description="Helical" evidence="10">
    <location>
        <begin position="477"/>
        <end position="496"/>
    </location>
</feature>
<evidence type="ECO:0000256" key="6">
    <source>
        <dbReference type="ARBA" id="ARBA00022927"/>
    </source>
</evidence>
<dbReference type="Proteomes" id="UP000054097">
    <property type="component" value="Unassembled WGS sequence"/>
</dbReference>
<dbReference type="HOGENOM" id="CLU_004965_1_1_1"/>
<feature type="region of interest" description="Disordered" evidence="9">
    <location>
        <begin position="91"/>
        <end position="164"/>
    </location>
</feature>
<evidence type="ECO:0000256" key="9">
    <source>
        <dbReference type="SAM" id="MobiDB-lite"/>
    </source>
</evidence>
<keyword evidence="4 10" id="KW-0812">Transmembrane</keyword>
<dbReference type="NCBIfam" id="TIGR00727">
    <property type="entry name" value="ISP4_OPT"/>
    <property type="match status" value="1"/>
</dbReference>
<comment type="subcellular location">
    <subcellularLocation>
        <location evidence="1">Membrane</location>
        <topology evidence="1">Multi-pass membrane protein</topology>
    </subcellularLocation>
</comment>
<evidence type="ECO:0000256" key="1">
    <source>
        <dbReference type="ARBA" id="ARBA00004141"/>
    </source>
</evidence>
<dbReference type="PANTHER" id="PTHR22601">
    <property type="entry name" value="ISP4 LIKE PROTEIN"/>
    <property type="match status" value="1"/>
</dbReference>
<feature type="transmembrane region" description="Helical" evidence="10">
    <location>
        <begin position="542"/>
        <end position="570"/>
    </location>
</feature>
<feature type="region of interest" description="Disordered" evidence="9">
    <location>
        <begin position="30"/>
        <end position="77"/>
    </location>
</feature>
<feature type="compositionally biased region" description="Polar residues" evidence="9">
    <location>
        <begin position="111"/>
        <end position="129"/>
    </location>
</feature>
<comment type="similarity">
    <text evidence="2">Belongs to the oligopeptide OPT transporter family.</text>
</comment>
<protein>
    <recommendedName>
        <fullName evidence="13">OPT family small oligopeptide transporter</fullName>
    </recommendedName>
</protein>
<feature type="transmembrane region" description="Helical" evidence="10">
    <location>
        <begin position="402"/>
        <end position="424"/>
    </location>
</feature>
<evidence type="ECO:0008006" key="13">
    <source>
        <dbReference type="Google" id="ProtNLM"/>
    </source>
</evidence>
<dbReference type="AlphaFoldDB" id="A0A0C2XZ73"/>
<evidence type="ECO:0000313" key="12">
    <source>
        <dbReference type="Proteomes" id="UP000054097"/>
    </source>
</evidence>
<feature type="transmembrane region" description="Helical" evidence="10">
    <location>
        <begin position="339"/>
        <end position="364"/>
    </location>
</feature>
<keyword evidence="3" id="KW-0813">Transport</keyword>
<proteinExistence type="inferred from homology"/>
<reference evidence="11 12" key="1">
    <citation type="submission" date="2014-04" db="EMBL/GenBank/DDBJ databases">
        <authorList>
            <consortium name="DOE Joint Genome Institute"/>
            <person name="Kuo A."/>
            <person name="Zuccaro A."/>
            <person name="Kohler A."/>
            <person name="Nagy L.G."/>
            <person name="Floudas D."/>
            <person name="Copeland A."/>
            <person name="Barry K.W."/>
            <person name="Cichocki N."/>
            <person name="Veneault-Fourrey C."/>
            <person name="LaButti K."/>
            <person name="Lindquist E.A."/>
            <person name="Lipzen A."/>
            <person name="Lundell T."/>
            <person name="Morin E."/>
            <person name="Murat C."/>
            <person name="Sun H."/>
            <person name="Tunlid A."/>
            <person name="Henrissat B."/>
            <person name="Grigoriev I.V."/>
            <person name="Hibbett D.S."/>
            <person name="Martin F."/>
            <person name="Nordberg H.P."/>
            <person name="Cantor M.N."/>
            <person name="Hua S.X."/>
        </authorList>
    </citation>
    <scope>NUCLEOTIDE SEQUENCE [LARGE SCALE GENOMIC DNA]</scope>
    <source>
        <strain evidence="11 12">MAFF 305830</strain>
    </source>
</reference>
<keyword evidence="8 10" id="KW-0472">Membrane</keyword>
<dbReference type="InterPro" id="IPR004648">
    <property type="entry name" value="Oligpept_transpt"/>
</dbReference>
<feature type="transmembrane region" description="Helical" evidence="10">
    <location>
        <begin position="678"/>
        <end position="698"/>
    </location>
</feature>
<evidence type="ECO:0000256" key="2">
    <source>
        <dbReference type="ARBA" id="ARBA00008807"/>
    </source>
</evidence>
<dbReference type="EMBL" id="KN824277">
    <property type="protein sequence ID" value="KIM34147.1"/>
    <property type="molecule type" value="Genomic_DNA"/>
</dbReference>
<evidence type="ECO:0000256" key="4">
    <source>
        <dbReference type="ARBA" id="ARBA00022692"/>
    </source>
</evidence>
<evidence type="ECO:0000256" key="7">
    <source>
        <dbReference type="ARBA" id="ARBA00022989"/>
    </source>
</evidence>
<dbReference type="GO" id="GO:0015031">
    <property type="term" value="P:protein transport"/>
    <property type="evidence" value="ECO:0007669"/>
    <property type="project" value="UniProtKB-KW"/>
</dbReference>